<proteinExistence type="predicted"/>
<evidence type="ECO:0000313" key="2">
    <source>
        <dbReference type="EMBL" id="KAJ6996686.1"/>
    </source>
</evidence>
<sequence>MSLAVRSVSITSMKFWDCAAQNISKYLQNHSYMYMNYAYVFLNTVSFLSSWNKFLDWSTLCQTSLRELTTLGIKNAENLAIPSVRNDAAFLFTVVGTTGFLGVLAGQLPGDWGFFVPYLIGSISLVVLAVGSISPGLLQAAISGFSAAFPDYQERIARHEAAHFLIGYLIGLPILDYSLDIGKEHVNLIDEKLEKLIYSGQLDAKELDRLAVVAMAGLAAEGLQYDKVVGQSADLFTLQRFINRSKPQISKDQQQNLTRWAVLFGGSLIKNNKSLHEALMTAMSNKATVLECIQAIEKAA</sequence>
<keyword evidence="3" id="KW-1185">Reference proteome</keyword>
<name>A0AAD6QUH5_9ROSI</name>
<keyword evidence="1" id="KW-1133">Transmembrane helix</keyword>
<dbReference type="FunFam" id="1.20.58.760:FF:000016">
    <property type="entry name" value="Transmembrane protein"/>
    <property type="match status" value="1"/>
</dbReference>
<keyword evidence="1" id="KW-0472">Membrane</keyword>
<organism evidence="2 3">
    <name type="scientific">Populus alba x Populus x berolinensis</name>
    <dbReference type="NCBI Taxonomy" id="444605"/>
    <lineage>
        <taxon>Eukaryota</taxon>
        <taxon>Viridiplantae</taxon>
        <taxon>Streptophyta</taxon>
        <taxon>Embryophyta</taxon>
        <taxon>Tracheophyta</taxon>
        <taxon>Spermatophyta</taxon>
        <taxon>Magnoliopsida</taxon>
        <taxon>eudicotyledons</taxon>
        <taxon>Gunneridae</taxon>
        <taxon>Pentapetalae</taxon>
        <taxon>rosids</taxon>
        <taxon>fabids</taxon>
        <taxon>Malpighiales</taxon>
        <taxon>Salicaceae</taxon>
        <taxon>Saliceae</taxon>
        <taxon>Populus</taxon>
    </lineage>
</organism>
<reference evidence="2" key="1">
    <citation type="journal article" date="2023" name="Mol. Ecol. Resour.">
        <title>Chromosome-level genome assembly of a triploid poplar Populus alba 'Berolinensis'.</title>
        <authorList>
            <person name="Chen S."/>
            <person name="Yu Y."/>
            <person name="Wang X."/>
            <person name="Wang S."/>
            <person name="Zhang T."/>
            <person name="Zhou Y."/>
            <person name="He R."/>
            <person name="Meng N."/>
            <person name="Wang Y."/>
            <person name="Liu W."/>
            <person name="Liu Z."/>
            <person name="Liu J."/>
            <person name="Guo Q."/>
            <person name="Huang H."/>
            <person name="Sederoff R.R."/>
            <person name="Wang G."/>
            <person name="Qu G."/>
            <person name="Chen S."/>
        </authorList>
    </citation>
    <scope>NUCLEOTIDE SEQUENCE</scope>
    <source>
        <strain evidence="2">SC-2020</strain>
    </source>
</reference>
<dbReference type="SUPFAM" id="SSF140990">
    <property type="entry name" value="FtsH protease domain-like"/>
    <property type="match status" value="1"/>
</dbReference>
<dbReference type="GO" id="GO:0004222">
    <property type="term" value="F:metalloendopeptidase activity"/>
    <property type="evidence" value="ECO:0007669"/>
    <property type="project" value="InterPro"/>
</dbReference>
<keyword evidence="1" id="KW-0812">Transmembrane</keyword>
<dbReference type="Proteomes" id="UP001164929">
    <property type="component" value="Chromosome 5"/>
</dbReference>
<evidence type="ECO:0000256" key="1">
    <source>
        <dbReference type="SAM" id="Phobius"/>
    </source>
</evidence>
<dbReference type="EMBL" id="JAQIZT010000005">
    <property type="protein sequence ID" value="KAJ6996686.1"/>
    <property type="molecule type" value="Genomic_DNA"/>
</dbReference>
<evidence type="ECO:0000313" key="3">
    <source>
        <dbReference type="Proteomes" id="UP001164929"/>
    </source>
</evidence>
<feature type="transmembrane region" description="Helical" evidence="1">
    <location>
        <begin position="88"/>
        <end position="108"/>
    </location>
</feature>
<dbReference type="Gene3D" id="1.20.58.760">
    <property type="entry name" value="Peptidase M41"/>
    <property type="match status" value="1"/>
</dbReference>
<dbReference type="GO" id="GO:0006508">
    <property type="term" value="P:proteolysis"/>
    <property type="evidence" value="ECO:0007669"/>
    <property type="project" value="InterPro"/>
</dbReference>
<comment type="caution">
    <text evidence="2">The sequence shown here is derived from an EMBL/GenBank/DDBJ whole genome shotgun (WGS) entry which is preliminary data.</text>
</comment>
<accession>A0AAD6QUH5</accession>
<dbReference type="GO" id="GO:0005524">
    <property type="term" value="F:ATP binding"/>
    <property type="evidence" value="ECO:0007669"/>
    <property type="project" value="InterPro"/>
</dbReference>
<dbReference type="AlphaFoldDB" id="A0AAD6QUH5"/>
<feature type="transmembrane region" description="Helical" evidence="1">
    <location>
        <begin position="114"/>
        <end position="138"/>
    </location>
</feature>
<protein>
    <submittedName>
        <fullName evidence="2">Uncharacterized protein</fullName>
    </submittedName>
</protein>
<dbReference type="GO" id="GO:0004176">
    <property type="term" value="F:ATP-dependent peptidase activity"/>
    <property type="evidence" value="ECO:0007669"/>
    <property type="project" value="InterPro"/>
</dbReference>
<dbReference type="InterPro" id="IPR037219">
    <property type="entry name" value="Peptidase_M41-like"/>
</dbReference>
<dbReference type="PANTHER" id="PTHR33471:SF7">
    <property type="entry name" value="ATP-DEPENDENT ZINC METALLOPROTEASE-RELATED"/>
    <property type="match status" value="1"/>
</dbReference>
<gene>
    <name evidence="2" type="ORF">NC653_013327</name>
</gene>
<dbReference type="PANTHER" id="PTHR33471">
    <property type="entry name" value="ATP-DEPENDENT ZINC METALLOPROTEASE-RELATED"/>
    <property type="match status" value="1"/>
</dbReference>